<reference evidence="2 3" key="1">
    <citation type="submission" date="2020-08" db="EMBL/GenBank/DDBJ databases">
        <title>Bridging the membrane lipid divide: bacteria of the FCB group superphylum have the potential to synthesize archaeal ether lipids.</title>
        <authorList>
            <person name="Villanueva L."/>
            <person name="Von Meijenfeldt F.A.B."/>
            <person name="Westbye A.B."/>
            <person name="Yadav S."/>
            <person name="Hopmans E.C."/>
            <person name="Dutilh B.E."/>
            <person name="Sinninghe Damste J.S."/>
        </authorList>
    </citation>
    <scope>NUCLEOTIDE SEQUENCE [LARGE SCALE GENOMIC DNA]</scope>
    <source>
        <strain evidence="2">NIOZ-UU17</strain>
    </source>
</reference>
<dbReference type="Proteomes" id="UP000605201">
    <property type="component" value="Unassembled WGS sequence"/>
</dbReference>
<dbReference type="CDD" id="cd06433">
    <property type="entry name" value="GT_2_WfgS_like"/>
    <property type="match status" value="1"/>
</dbReference>
<dbReference type="PANTHER" id="PTHR22916:SF3">
    <property type="entry name" value="UDP-GLCNAC:BETAGAL BETA-1,3-N-ACETYLGLUCOSAMINYLTRANSFERASE-LIKE PROTEIN 1"/>
    <property type="match status" value="1"/>
</dbReference>
<evidence type="ECO:0000313" key="3">
    <source>
        <dbReference type="Proteomes" id="UP000605201"/>
    </source>
</evidence>
<name>A0A8J6P5V6_9BACT</name>
<comment type="caution">
    <text evidence="2">The sequence shown here is derived from an EMBL/GenBank/DDBJ whole genome shotgun (WGS) entry which is preliminary data.</text>
</comment>
<evidence type="ECO:0000313" key="2">
    <source>
        <dbReference type="EMBL" id="MBC8433152.1"/>
    </source>
</evidence>
<gene>
    <name evidence="2" type="ORF">H8D96_14685</name>
</gene>
<dbReference type="EMBL" id="JACNIG010000274">
    <property type="protein sequence ID" value="MBC8433152.1"/>
    <property type="molecule type" value="Genomic_DNA"/>
</dbReference>
<organism evidence="2 3">
    <name type="scientific">Candidatus Desulfatibia vada</name>
    <dbReference type="NCBI Taxonomy" id="2841696"/>
    <lineage>
        <taxon>Bacteria</taxon>
        <taxon>Pseudomonadati</taxon>
        <taxon>Thermodesulfobacteriota</taxon>
        <taxon>Desulfobacteria</taxon>
        <taxon>Desulfobacterales</taxon>
        <taxon>Desulfobacterales incertae sedis</taxon>
        <taxon>Candidatus Desulfatibia</taxon>
    </lineage>
</organism>
<dbReference type="Gene3D" id="3.90.550.10">
    <property type="entry name" value="Spore Coat Polysaccharide Biosynthesis Protein SpsA, Chain A"/>
    <property type="match status" value="1"/>
</dbReference>
<feature type="domain" description="Glycosyltransferase 2-like" evidence="1">
    <location>
        <begin position="5"/>
        <end position="162"/>
    </location>
</feature>
<dbReference type="AlphaFoldDB" id="A0A8J6P5V6"/>
<protein>
    <submittedName>
        <fullName evidence="2">Glycosyltransferase</fullName>
    </submittedName>
</protein>
<dbReference type="Pfam" id="PF00535">
    <property type="entry name" value="Glycos_transf_2"/>
    <property type="match status" value="1"/>
</dbReference>
<dbReference type="GO" id="GO:0016758">
    <property type="term" value="F:hexosyltransferase activity"/>
    <property type="evidence" value="ECO:0007669"/>
    <property type="project" value="UniProtKB-ARBA"/>
</dbReference>
<dbReference type="SUPFAM" id="SSF53448">
    <property type="entry name" value="Nucleotide-diphospho-sugar transferases"/>
    <property type="match status" value="1"/>
</dbReference>
<sequence>MLKLSIITVCFNAASTIINCIESVSRQSLPVEHIIVDGGSDDNTLELLEHYRSQVARLISEPDSGIYDAMNKGLRLASGDVIGILNADDFYSDPGTLQKVAEGFKNQKIDACYGDLIYVDATDIRKVDRYWRSGSYDRGKFYNGWMPPHPTFFVRRSVYKKYGLFNLDLGSAADYELMLRFLLKHKVSCKYIPEVLVCMRTGGKSNASLKHRLTAHRNDYLAWKVNQLKSHPWTLMMKPLRKIEQYIKRPSLGVYDPESVI</sequence>
<dbReference type="InterPro" id="IPR029044">
    <property type="entry name" value="Nucleotide-diphossugar_trans"/>
</dbReference>
<dbReference type="InterPro" id="IPR001173">
    <property type="entry name" value="Glyco_trans_2-like"/>
</dbReference>
<accession>A0A8J6P5V6</accession>
<proteinExistence type="predicted"/>
<evidence type="ECO:0000259" key="1">
    <source>
        <dbReference type="Pfam" id="PF00535"/>
    </source>
</evidence>
<dbReference type="PANTHER" id="PTHR22916">
    <property type="entry name" value="GLYCOSYLTRANSFERASE"/>
    <property type="match status" value="1"/>
</dbReference>